<sequence>MDNRYVVWFIPLSRGEAVEAIRRAYGVAQEHARKIGGRLEPIQPKHIYGQEADKFGYTLQIGRIAVNMPPASVLVVWGFYNADEYLDFVRFIQDGRVYEWFVEPIAYYPERVGVWLEEPLIFRGSVYIDVHTTSSEERDRTYGWPLGYYIAPVQPPQEVKPPRRPRRGGQGGRG</sequence>
<dbReference type="AlphaFoldDB" id="B1YDE9"/>
<evidence type="ECO:0000313" key="2">
    <source>
        <dbReference type="EMBL" id="ACB39812.1"/>
    </source>
</evidence>
<gene>
    <name evidence="2" type="ordered locus">Tneu_0875</name>
</gene>
<organism evidence="2 3">
    <name type="scientific">Pyrobaculum neutrophilum (strain DSM 2338 / JCM 9278 / NBRC 100436 / V24Sta)</name>
    <name type="common">Thermoproteus neutrophilus</name>
    <dbReference type="NCBI Taxonomy" id="444157"/>
    <lineage>
        <taxon>Archaea</taxon>
        <taxon>Thermoproteota</taxon>
        <taxon>Thermoprotei</taxon>
        <taxon>Thermoproteales</taxon>
        <taxon>Thermoproteaceae</taxon>
        <taxon>Pyrobaculum</taxon>
    </lineage>
</organism>
<evidence type="ECO:0000256" key="1">
    <source>
        <dbReference type="SAM" id="MobiDB-lite"/>
    </source>
</evidence>
<dbReference type="EMBL" id="CP001014">
    <property type="protein sequence ID" value="ACB39812.1"/>
    <property type="molecule type" value="Genomic_DNA"/>
</dbReference>
<accession>B1YDE9</accession>
<keyword evidence="3" id="KW-1185">Reference proteome</keyword>
<dbReference type="eggNOG" id="arCOG05695">
    <property type="taxonomic scope" value="Archaea"/>
</dbReference>
<dbReference type="STRING" id="444157.Tneu_0875"/>
<dbReference type="GeneID" id="6165931"/>
<dbReference type="RefSeq" id="WP_012350232.1">
    <property type="nucleotide sequence ID" value="NC_010525.1"/>
</dbReference>
<feature type="region of interest" description="Disordered" evidence="1">
    <location>
        <begin position="153"/>
        <end position="174"/>
    </location>
</feature>
<evidence type="ECO:0000313" key="3">
    <source>
        <dbReference type="Proteomes" id="UP000001694"/>
    </source>
</evidence>
<name>B1YDE9_PYRNV</name>
<reference evidence="2" key="1">
    <citation type="submission" date="2008-03" db="EMBL/GenBank/DDBJ databases">
        <title>Complete sequence of Thermoproteus neutrophilus V24Sta.</title>
        <authorList>
            <consortium name="US DOE Joint Genome Institute"/>
            <person name="Copeland A."/>
            <person name="Lucas S."/>
            <person name="Lapidus A."/>
            <person name="Glavina del Rio T."/>
            <person name="Dalin E."/>
            <person name="Tice H."/>
            <person name="Bruce D."/>
            <person name="Goodwin L."/>
            <person name="Pitluck S."/>
            <person name="Sims D."/>
            <person name="Brettin T."/>
            <person name="Detter J.C."/>
            <person name="Han C."/>
            <person name="Kuske C.R."/>
            <person name="Schmutz J."/>
            <person name="Larimer F."/>
            <person name="Land M."/>
            <person name="Hauser L."/>
            <person name="Kyrpides N."/>
            <person name="Mikhailova N."/>
            <person name="Biddle J.F."/>
            <person name="Zhang Z."/>
            <person name="Fitz-Gibbon S.T."/>
            <person name="Lowe T.M."/>
            <person name="Saltikov C."/>
            <person name="House C.H."/>
            <person name="Richardson P."/>
        </authorList>
    </citation>
    <scope>NUCLEOTIDE SEQUENCE [LARGE SCALE GENOMIC DNA]</scope>
    <source>
        <strain evidence="2">V24Sta</strain>
    </source>
</reference>
<dbReference type="HOGENOM" id="CLU_1507443_0_0_2"/>
<dbReference type="KEGG" id="tne:Tneu_0875"/>
<proteinExistence type="predicted"/>
<protein>
    <submittedName>
        <fullName evidence="2">Uncharacterized protein</fullName>
    </submittedName>
</protein>
<dbReference type="Proteomes" id="UP000001694">
    <property type="component" value="Chromosome"/>
</dbReference>